<feature type="domain" description="DUF8128" evidence="2">
    <location>
        <begin position="48"/>
        <end position="283"/>
    </location>
</feature>
<comment type="caution">
    <text evidence="3">The sequence shown here is derived from an EMBL/GenBank/DDBJ whole genome shotgun (WGS) entry which is preliminary data.</text>
</comment>
<dbReference type="EMBL" id="PFBA01000024">
    <property type="protein sequence ID" value="PIT92404.1"/>
    <property type="molecule type" value="Genomic_DNA"/>
</dbReference>
<evidence type="ECO:0000313" key="3">
    <source>
        <dbReference type="EMBL" id="PIT92404.1"/>
    </source>
</evidence>
<gene>
    <name evidence="3" type="ORF">COU08_02775</name>
</gene>
<accession>A0A2M6WI50</accession>
<keyword evidence="1" id="KW-0812">Transmembrane</keyword>
<proteinExistence type="predicted"/>
<keyword evidence="1" id="KW-0472">Membrane</keyword>
<dbReference type="AlphaFoldDB" id="A0A2M6WI50"/>
<name>A0A2M6WI50_9BACT</name>
<evidence type="ECO:0000313" key="4">
    <source>
        <dbReference type="Proteomes" id="UP000228635"/>
    </source>
</evidence>
<evidence type="ECO:0000256" key="1">
    <source>
        <dbReference type="SAM" id="Phobius"/>
    </source>
</evidence>
<reference evidence="4" key="1">
    <citation type="submission" date="2017-09" db="EMBL/GenBank/DDBJ databases">
        <title>Depth-based differentiation of microbial function through sediment-hosted aquifers and enrichment of novel symbionts in the deep terrestrial subsurface.</title>
        <authorList>
            <person name="Probst A.J."/>
            <person name="Ladd B."/>
            <person name="Jarett J.K."/>
            <person name="Geller-Mcgrath D.E."/>
            <person name="Sieber C.M.K."/>
            <person name="Emerson J.B."/>
            <person name="Anantharaman K."/>
            <person name="Thomas B.C."/>
            <person name="Malmstrom R."/>
            <person name="Stieglmeier M."/>
            <person name="Klingl A."/>
            <person name="Woyke T."/>
            <person name="Ryan C.M."/>
            <person name="Banfield J.F."/>
        </authorList>
    </citation>
    <scope>NUCLEOTIDE SEQUENCE [LARGE SCALE GENOMIC DNA]</scope>
</reference>
<sequence length="422" mass="47964">MPDILGIIKEAFIATWPLMLFVVLAPITHSLLVFWRNEEFLGKVKYSLLELRIPREIKKSPRAMEQILTALHSLRSFPVDVNDKYIKGVTAVNFSLELVSFGGEVRFFIRTEESQQKIVEAAFFAYYQDIEVVEVEDYAITLPGTLREMERGGFDIWGTEVVLAREDAYPIKTYVDFEGIDEDKQFDPIATFLEILSKAKSGEIIGIQLIIDPVDHKWKDAWKGLLDRLRQTQALKSTDPTQQLKALSKSPGETDVIKAVEANLSKNAFDSLIRLIYISPRSSFYNLFGAGLFGAFNQFSALHLNSFKPNGPTGTKTKVWIFPYVLPKLRTRYRKQRLLMNYRNRETPKGTFMGKLLTSSVFNTNFHSRSYILNTEAIATLFHPPTFGTLTAPHINRMESKKTGAPAGLPIFGEGTEIEEFQ</sequence>
<dbReference type="Pfam" id="PF26449">
    <property type="entry name" value="DUF8128"/>
    <property type="match status" value="1"/>
</dbReference>
<protein>
    <recommendedName>
        <fullName evidence="2">DUF8128 domain-containing protein</fullName>
    </recommendedName>
</protein>
<dbReference type="Proteomes" id="UP000228635">
    <property type="component" value="Unassembled WGS sequence"/>
</dbReference>
<organism evidence="3 4">
    <name type="scientific">Candidatus Harrisonbacteria bacterium CG10_big_fil_rev_8_21_14_0_10_42_17</name>
    <dbReference type="NCBI Taxonomy" id="1974584"/>
    <lineage>
        <taxon>Bacteria</taxon>
        <taxon>Candidatus Harrisoniibacteriota</taxon>
    </lineage>
</organism>
<keyword evidence="1" id="KW-1133">Transmembrane helix</keyword>
<feature type="transmembrane region" description="Helical" evidence="1">
    <location>
        <begin position="12"/>
        <end position="35"/>
    </location>
</feature>
<dbReference type="InterPro" id="IPR058441">
    <property type="entry name" value="DUF8128"/>
</dbReference>
<evidence type="ECO:0000259" key="2">
    <source>
        <dbReference type="Pfam" id="PF26449"/>
    </source>
</evidence>